<dbReference type="Proteomes" id="UP001501047">
    <property type="component" value="Unassembled WGS sequence"/>
</dbReference>
<comment type="caution">
    <text evidence="1">The sequence shown here is derived from an EMBL/GenBank/DDBJ whole genome shotgun (WGS) entry which is preliminary data.</text>
</comment>
<keyword evidence="2" id="KW-1185">Reference proteome</keyword>
<organism evidence="1 2">
    <name type="scientific">Clostridium subterminale</name>
    <dbReference type="NCBI Taxonomy" id="1550"/>
    <lineage>
        <taxon>Bacteria</taxon>
        <taxon>Bacillati</taxon>
        <taxon>Bacillota</taxon>
        <taxon>Clostridia</taxon>
        <taxon>Eubacteriales</taxon>
        <taxon>Clostridiaceae</taxon>
        <taxon>Clostridium</taxon>
    </lineage>
</organism>
<accession>A0ABN1KKY1</accession>
<proteinExistence type="predicted"/>
<sequence>MKKLLIPVDVVAVILFSFLSFYQVRVEKDYAQGFSNNLGELANYINPVEKKKLYELYEEIHTIEKQKLEDGISDRSEREEHLKLQFNKRLDKLTEKYIRRLLSENEIELIDDSMYEIKAVEDEEKEALNNQYSEKIINDLKDYISSDDYENIIDLVERFKAGEDFDFECDIGNIFNKYNELDSQMIIGQIIQPKEIKGVFKVNEDLSISYQPIKLLTPEKPSEEVIKEANAIWSKIKEILPEDEMKHFEEFTIFSDGEYDTLAYVAVMEDDLLKYNLSIDYKDVKNEDNEFRVTVIHEFGHVLTTNGEEVEYTERVDPNYYYEEGYLLAKENSYLNEFYKRYWADIYENLIMTDMSEEPEEAKSCFYMRHLNDFANQYCSTSPAEDIAESFALFVLEDKPKGNTLPEQKIRFFYEFDEFVKVRKDIREKLKL</sequence>
<evidence type="ECO:0000313" key="1">
    <source>
        <dbReference type="EMBL" id="GAA0769905.1"/>
    </source>
</evidence>
<dbReference type="RefSeq" id="WP_343824609.1">
    <property type="nucleotide sequence ID" value="NZ_BAAACI010000002.1"/>
</dbReference>
<reference evidence="1 2" key="1">
    <citation type="journal article" date="2019" name="Int. J. Syst. Evol. Microbiol.">
        <title>The Global Catalogue of Microorganisms (GCM) 10K type strain sequencing project: providing services to taxonomists for standard genome sequencing and annotation.</title>
        <authorList>
            <consortium name="The Broad Institute Genomics Platform"/>
            <consortium name="The Broad Institute Genome Sequencing Center for Infectious Disease"/>
            <person name="Wu L."/>
            <person name="Ma J."/>
        </authorList>
    </citation>
    <scope>NUCLEOTIDE SEQUENCE [LARGE SCALE GENOMIC DNA]</scope>
    <source>
        <strain evidence="1 2">JCM 1417</strain>
    </source>
</reference>
<gene>
    <name evidence="1" type="ORF">GCM10008908_11930</name>
</gene>
<name>A0ABN1KKY1_CLOSU</name>
<evidence type="ECO:0000313" key="2">
    <source>
        <dbReference type="Proteomes" id="UP001501047"/>
    </source>
</evidence>
<dbReference type="EMBL" id="BAAACI010000002">
    <property type="protein sequence ID" value="GAA0769905.1"/>
    <property type="molecule type" value="Genomic_DNA"/>
</dbReference>
<protein>
    <submittedName>
        <fullName evidence="1">Uncharacterized protein</fullName>
    </submittedName>
</protein>